<keyword evidence="4" id="KW-0670">Pyruvate</keyword>
<dbReference type="AlphaFoldDB" id="A0A4U1B9X9"/>
<comment type="subcellular location">
    <subcellularLocation>
        <location evidence="4">Cytoplasm</location>
    </subcellularLocation>
</comment>
<dbReference type="InterPro" id="IPR028978">
    <property type="entry name" value="Chorismate_lyase_/UTRA_dom_sf"/>
</dbReference>
<dbReference type="EC" id="4.1.3.40" evidence="4"/>
<comment type="function">
    <text evidence="4">Removes the pyruvyl group from chorismate, with concomitant aromatization of the ring, to provide 4-hydroxybenzoate (4HB) for the ubiquinone pathway.</text>
</comment>
<dbReference type="Proteomes" id="UP000305674">
    <property type="component" value="Unassembled WGS sequence"/>
</dbReference>
<feature type="binding site" evidence="4">
    <location>
        <position position="114"/>
    </location>
    <ligand>
        <name>substrate</name>
    </ligand>
</feature>
<dbReference type="HAMAP" id="MF_01632">
    <property type="entry name" value="UbiC"/>
    <property type="match status" value="1"/>
</dbReference>
<evidence type="ECO:0000256" key="4">
    <source>
        <dbReference type="HAMAP-Rule" id="MF_01632"/>
    </source>
</evidence>
<dbReference type="GO" id="GO:0005829">
    <property type="term" value="C:cytosol"/>
    <property type="evidence" value="ECO:0007669"/>
    <property type="project" value="TreeGrafter"/>
</dbReference>
<keyword evidence="6" id="KW-1185">Reference proteome</keyword>
<evidence type="ECO:0000313" key="5">
    <source>
        <dbReference type="EMBL" id="TKB47602.1"/>
    </source>
</evidence>
<reference evidence="5 6" key="1">
    <citation type="submission" date="2019-04" db="EMBL/GenBank/DDBJ databases">
        <authorList>
            <person name="Hwang J.C."/>
        </authorList>
    </citation>
    <scope>NUCLEOTIDE SEQUENCE [LARGE SCALE GENOMIC DNA]</scope>
    <source>
        <strain evidence="5 6">IMCC35001</strain>
    </source>
</reference>
<sequence>MTATTLEALNQADVHPVIDLTLPPGKLLPWLQDKGSLTLKLKALCRRFEVEPLQEGVGPALQPGPGWDLGQSLWQRVVLLKLDGVPWVYAITEVPGSTLASSTIDFPNLGNQPLGERLFASGSLVRGPLQVCRYGGRSSASLQAKKLGYPVADGLWGRQREFELEGQSLRVSEVFLPPAYQTLLLSA</sequence>
<gene>
    <name evidence="4" type="primary">ubiC</name>
    <name evidence="5" type="ORF">FCL40_15420</name>
</gene>
<evidence type="ECO:0000313" key="6">
    <source>
        <dbReference type="Proteomes" id="UP000305674"/>
    </source>
</evidence>
<accession>A0A4U1B9X9</accession>
<evidence type="ECO:0000256" key="1">
    <source>
        <dbReference type="ARBA" id="ARBA00022490"/>
    </source>
</evidence>
<dbReference type="InterPro" id="IPR007440">
    <property type="entry name" value="Chorismate--pyruvate_lyase"/>
</dbReference>
<comment type="similarity">
    <text evidence="4">Belongs to the UbiC family.</text>
</comment>
<dbReference type="RefSeq" id="WP_136854193.1">
    <property type="nucleotide sequence ID" value="NZ_SWCI01000013.1"/>
</dbReference>
<name>A0A4U1B9X9_9GAMM</name>
<dbReference type="UniPathway" id="UPA00232"/>
<evidence type="ECO:0000256" key="2">
    <source>
        <dbReference type="ARBA" id="ARBA00022688"/>
    </source>
</evidence>
<evidence type="ECO:0000256" key="3">
    <source>
        <dbReference type="ARBA" id="ARBA00023239"/>
    </source>
</evidence>
<comment type="caution">
    <text evidence="4">Lacks conserved residue(s) required for the propagation of feature annotation.</text>
</comment>
<organism evidence="5 6">
    <name type="scientific">Ferrimonas sediminicola</name>
    <dbReference type="NCBI Taxonomy" id="2569538"/>
    <lineage>
        <taxon>Bacteria</taxon>
        <taxon>Pseudomonadati</taxon>
        <taxon>Pseudomonadota</taxon>
        <taxon>Gammaproteobacteria</taxon>
        <taxon>Alteromonadales</taxon>
        <taxon>Ferrimonadaceae</taxon>
        <taxon>Ferrimonas</taxon>
    </lineage>
</organism>
<dbReference type="GO" id="GO:0042866">
    <property type="term" value="P:pyruvate biosynthetic process"/>
    <property type="evidence" value="ECO:0007669"/>
    <property type="project" value="UniProtKB-UniRule"/>
</dbReference>
<dbReference type="Pfam" id="PF04345">
    <property type="entry name" value="Chor_lyase"/>
    <property type="match status" value="1"/>
</dbReference>
<comment type="pathway">
    <text evidence="4">Cofactor biosynthesis; ubiquinone biosynthesis.</text>
</comment>
<feature type="binding site" evidence="4">
    <location>
        <position position="173"/>
    </location>
    <ligand>
        <name>substrate</name>
    </ligand>
</feature>
<protein>
    <recommendedName>
        <fullName evidence="4">Probable chorismate pyruvate-lyase</fullName>
        <shortName evidence="4">CL</shortName>
        <shortName evidence="4">CPL</shortName>
        <ecNumber evidence="4">4.1.3.40</ecNumber>
    </recommendedName>
</protein>
<dbReference type="Gene3D" id="3.40.1410.10">
    <property type="entry name" value="Chorismate lyase-like"/>
    <property type="match status" value="1"/>
</dbReference>
<dbReference type="SUPFAM" id="SSF64288">
    <property type="entry name" value="Chorismate lyase-like"/>
    <property type="match status" value="1"/>
</dbReference>
<dbReference type="PANTHER" id="PTHR38683">
    <property type="entry name" value="CHORISMATE PYRUVATE-LYASE"/>
    <property type="match status" value="1"/>
</dbReference>
<feature type="binding site" evidence="4">
    <location>
        <position position="76"/>
    </location>
    <ligand>
        <name>substrate</name>
    </ligand>
</feature>
<dbReference type="GO" id="GO:0008813">
    <property type="term" value="F:chorismate lyase activity"/>
    <property type="evidence" value="ECO:0007669"/>
    <property type="project" value="UniProtKB-UniRule"/>
</dbReference>
<dbReference type="PANTHER" id="PTHR38683:SF1">
    <property type="entry name" value="CHORISMATE PYRUVATE-LYASE"/>
    <property type="match status" value="1"/>
</dbReference>
<keyword evidence="3 4" id="KW-0456">Lyase</keyword>
<comment type="caution">
    <text evidence="5">The sequence shown here is derived from an EMBL/GenBank/DDBJ whole genome shotgun (WGS) entry which is preliminary data.</text>
</comment>
<dbReference type="GO" id="GO:0006744">
    <property type="term" value="P:ubiquinone biosynthetic process"/>
    <property type="evidence" value="ECO:0007669"/>
    <property type="project" value="UniProtKB-UniRule"/>
</dbReference>
<dbReference type="EMBL" id="SWCI01000013">
    <property type="protein sequence ID" value="TKB47602.1"/>
    <property type="molecule type" value="Genomic_DNA"/>
</dbReference>
<keyword evidence="2 4" id="KW-0831">Ubiquinone biosynthesis</keyword>
<comment type="catalytic activity">
    <reaction evidence="4">
        <text>chorismate = 4-hydroxybenzoate + pyruvate</text>
        <dbReference type="Rhea" id="RHEA:16505"/>
        <dbReference type="ChEBI" id="CHEBI:15361"/>
        <dbReference type="ChEBI" id="CHEBI:17879"/>
        <dbReference type="ChEBI" id="CHEBI:29748"/>
        <dbReference type="EC" id="4.1.3.40"/>
    </reaction>
</comment>
<keyword evidence="1 4" id="KW-0963">Cytoplasm</keyword>
<proteinExistence type="inferred from homology"/>
<dbReference type="OrthoDB" id="9789493at2"/>